<dbReference type="KEGG" id="cavi:CAV_1718"/>
<name>A0A222MZL0_9BACT</name>
<evidence type="ECO:0000256" key="3">
    <source>
        <dbReference type="RuleBase" id="RU003875"/>
    </source>
</evidence>
<gene>
    <name evidence="5" type="ORF">CAV_1718</name>
</gene>
<keyword evidence="6" id="KW-1185">Reference proteome</keyword>
<dbReference type="OrthoDB" id="9797687at2"/>
<dbReference type="PANTHER" id="PTHR42932">
    <property type="entry name" value="GENERAL STRESS PROTEIN 20U"/>
    <property type="match status" value="1"/>
</dbReference>
<comment type="subcellular location">
    <subcellularLocation>
        <location evidence="1">Cytoplasm</location>
    </subcellularLocation>
</comment>
<comment type="similarity">
    <text evidence="2 3">Belongs to the Dps family.</text>
</comment>
<evidence type="ECO:0000256" key="2">
    <source>
        <dbReference type="ARBA" id="ARBA00009497"/>
    </source>
</evidence>
<dbReference type="InterPro" id="IPR009078">
    <property type="entry name" value="Ferritin-like_SF"/>
</dbReference>
<dbReference type="PROSITE" id="PS00818">
    <property type="entry name" value="DPS_1"/>
    <property type="match status" value="1"/>
</dbReference>
<dbReference type="PIRSF" id="PIRSF005900">
    <property type="entry name" value="Dps"/>
    <property type="match status" value="1"/>
</dbReference>
<organism evidence="5 6">
    <name type="scientific">Campylobacter avium LMG 24591</name>
    <dbReference type="NCBI Taxonomy" id="522484"/>
    <lineage>
        <taxon>Bacteria</taxon>
        <taxon>Pseudomonadati</taxon>
        <taxon>Campylobacterota</taxon>
        <taxon>Epsilonproteobacteria</taxon>
        <taxon>Campylobacterales</taxon>
        <taxon>Campylobacteraceae</taxon>
        <taxon>Campylobacter</taxon>
    </lineage>
</organism>
<sequence length="145" mass="16649">MSNVIKQLAQLQADAHSLWIKFHNYHWNVKGLQFAAVHKYTEDAYEDMAELFDDVAERILQLKGKAIVCPKELVENAKTPKVQKDSFSTSEVLELVREDYKYLLAEFKKLDELAEKEGDTTSQTLAQDKIAELEKAIWMLDSTLA</sequence>
<dbReference type="RefSeq" id="WP_094324443.1">
    <property type="nucleotide sequence ID" value="NZ_CP022347.1"/>
</dbReference>
<evidence type="ECO:0000313" key="5">
    <source>
        <dbReference type="EMBL" id="ASQ31309.1"/>
    </source>
</evidence>
<dbReference type="InterPro" id="IPR002177">
    <property type="entry name" value="DPS_DNA-bd"/>
</dbReference>
<dbReference type="EMBL" id="CP022347">
    <property type="protein sequence ID" value="ASQ31309.1"/>
    <property type="molecule type" value="Genomic_DNA"/>
</dbReference>
<dbReference type="Pfam" id="PF00210">
    <property type="entry name" value="Ferritin"/>
    <property type="match status" value="1"/>
</dbReference>
<feature type="domain" description="Ferritin/DPS" evidence="4">
    <location>
        <begin position="5"/>
        <end position="144"/>
    </location>
</feature>
<keyword evidence="5" id="KW-0238">DNA-binding</keyword>
<dbReference type="Proteomes" id="UP000201169">
    <property type="component" value="Chromosome"/>
</dbReference>
<reference evidence="5 6" key="1">
    <citation type="submission" date="2017-07" db="EMBL/GenBank/DDBJ databases">
        <title>Analysis of two Campylobacter avium genomes and identification of a novel hippuricase gene.</title>
        <authorList>
            <person name="Miller W.G."/>
            <person name="Chapman M.H."/>
            <person name="Yee E."/>
            <person name="Revez J."/>
            <person name="Bono J.L."/>
            <person name="Rossi M."/>
        </authorList>
    </citation>
    <scope>NUCLEOTIDE SEQUENCE [LARGE SCALE GENOMIC DNA]</scope>
    <source>
        <strain evidence="5 6">LMG 24591</strain>
    </source>
</reference>
<dbReference type="InterPro" id="IPR008331">
    <property type="entry name" value="Ferritin_DPS_dom"/>
</dbReference>
<evidence type="ECO:0000313" key="6">
    <source>
        <dbReference type="Proteomes" id="UP000201169"/>
    </source>
</evidence>
<dbReference type="CDD" id="cd01043">
    <property type="entry name" value="DPS"/>
    <property type="match status" value="1"/>
</dbReference>
<proteinExistence type="inferred from homology"/>
<dbReference type="InterPro" id="IPR023188">
    <property type="entry name" value="DPS_DNA-bd_CS"/>
</dbReference>
<dbReference type="InterPro" id="IPR012347">
    <property type="entry name" value="Ferritin-like"/>
</dbReference>
<dbReference type="SUPFAM" id="SSF47240">
    <property type="entry name" value="Ferritin-like"/>
    <property type="match status" value="1"/>
</dbReference>
<dbReference type="Gene3D" id="1.20.1260.10">
    <property type="match status" value="1"/>
</dbReference>
<dbReference type="GO" id="GO:0008199">
    <property type="term" value="F:ferric iron binding"/>
    <property type="evidence" value="ECO:0007669"/>
    <property type="project" value="InterPro"/>
</dbReference>
<evidence type="ECO:0000259" key="4">
    <source>
        <dbReference type="Pfam" id="PF00210"/>
    </source>
</evidence>
<protein>
    <submittedName>
        <fullName evidence="5">DNA-binding ferritin-like protein</fullName>
    </submittedName>
</protein>
<accession>A0A222MZL0</accession>
<evidence type="ECO:0000256" key="1">
    <source>
        <dbReference type="ARBA" id="ARBA00004496"/>
    </source>
</evidence>
<dbReference type="PRINTS" id="PR01346">
    <property type="entry name" value="HELNAPAPROT"/>
</dbReference>
<dbReference type="PANTHER" id="PTHR42932:SF1">
    <property type="entry name" value="GENERAL STRESS PROTEIN 20U"/>
    <property type="match status" value="1"/>
</dbReference>
<dbReference type="GO" id="GO:0016722">
    <property type="term" value="F:oxidoreductase activity, acting on metal ions"/>
    <property type="evidence" value="ECO:0007669"/>
    <property type="project" value="InterPro"/>
</dbReference>
<dbReference type="AlphaFoldDB" id="A0A222MZL0"/>
<dbReference type="GO" id="GO:0003677">
    <property type="term" value="F:DNA binding"/>
    <property type="evidence" value="ECO:0007669"/>
    <property type="project" value="UniProtKB-KW"/>
</dbReference>
<dbReference type="GO" id="GO:0005737">
    <property type="term" value="C:cytoplasm"/>
    <property type="evidence" value="ECO:0007669"/>
    <property type="project" value="UniProtKB-SubCell"/>
</dbReference>